<keyword evidence="5" id="KW-0479">Metal-binding</keyword>
<evidence type="ECO:0000256" key="1">
    <source>
        <dbReference type="ARBA" id="ARBA00010290"/>
    </source>
</evidence>
<proteinExistence type="inferred from homology"/>
<dbReference type="FunFam" id="3.40.50.300:FF:001166">
    <property type="entry name" value="ADP-ribosylation factor D"/>
    <property type="match status" value="1"/>
</dbReference>
<protein>
    <recommendedName>
        <fullName evidence="8">ADP-ribosylation factor</fullName>
    </recommendedName>
</protein>
<reference evidence="7" key="1">
    <citation type="submission" date="2021-01" db="EMBL/GenBank/DDBJ databases">
        <authorList>
            <person name="Corre E."/>
            <person name="Pelletier E."/>
            <person name="Niang G."/>
            <person name="Scheremetjew M."/>
            <person name="Finn R."/>
            <person name="Kale V."/>
            <person name="Holt S."/>
            <person name="Cochrane G."/>
            <person name="Meng A."/>
            <person name="Brown T."/>
            <person name="Cohen L."/>
        </authorList>
    </citation>
    <scope>NUCLEOTIDE SEQUENCE</scope>
    <source>
        <strain evidence="7">CCMP3124</strain>
    </source>
</reference>
<dbReference type="PROSITE" id="PS51417">
    <property type="entry name" value="ARF"/>
    <property type="match status" value="1"/>
</dbReference>
<dbReference type="InterPro" id="IPR027417">
    <property type="entry name" value="P-loop_NTPase"/>
</dbReference>
<organism evidence="7">
    <name type="scientific">Erythrolobus australicus</name>
    <dbReference type="NCBI Taxonomy" id="1077150"/>
    <lineage>
        <taxon>Eukaryota</taxon>
        <taxon>Rhodophyta</taxon>
        <taxon>Bangiophyceae</taxon>
        <taxon>Porphyridiales</taxon>
        <taxon>Porphyridiaceae</taxon>
        <taxon>Erythrolobus</taxon>
    </lineage>
</organism>
<evidence type="ECO:0000256" key="6">
    <source>
        <dbReference type="RuleBase" id="RU003925"/>
    </source>
</evidence>
<dbReference type="PANTHER" id="PTHR11711">
    <property type="entry name" value="ADP RIBOSYLATION FACTOR-RELATED"/>
    <property type="match status" value="1"/>
</dbReference>
<keyword evidence="3 4" id="KW-0342">GTP-binding</keyword>
<dbReference type="GO" id="GO:0005525">
    <property type="term" value="F:GTP binding"/>
    <property type="evidence" value="ECO:0007669"/>
    <property type="project" value="UniProtKB-KW"/>
</dbReference>
<evidence type="ECO:0008006" key="8">
    <source>
        <dbReference type="Google" id="ProtNLM"/>
    </source>
</evidence>
<evidence type="ECO:0000256" key="5">
    <source>
        <dbReference type="PIRSR" id="PIRSR606689-2"/>
    </source>
</evidence>
<keyword evidence="2 4" id="KW-0547">Nucleotide-binding</keyword>
<dbReference type="GO" id="GO:0046872">
    <property type="term" value="F:metal ion binding"/>
    <property type="evidence" value="ECO:0007669"/>
    <property type="project" value="UniProtKB-KW"/>
</dbReference>
<accession>A0A7S1TK32</accession>
<dbReference type="PRINTS" id="PR00328">
    <property type="entry name" value="SAR1GTPBP"/>
</dbReference>
<feature type="binding site" evidence="4">
    <location>
        <begin position="139"/>
        <end position="142"/>
    </location>
    <ligand>
        <name>GTP</name>
        <dbReference type="ChEBI" id="CHEBI:37565"/>
    </ligand>
</feature>
<feature type="binding site" evidence="4">
    <location>
        <begin position="29"/>
        <end position="36"/>
    </location>
    <ligand>
        <name>GTP</name>
        <dbReference type="ChEBI" id="CHEBI:37565"/>
    </ligand>
</feature>
<dbReference type="SMART" id="SM00178">
    <property type="entry name" value="SAR"/>
    <property type="match status" value="1"/>
</dbReference>
<sequence length="190" mass="20948">MGGAMSTAYVDRYRQRNQKSGRRGILIIGLDGAGKTTVTYQITLGKHVNTVPTMGHNKESMKYEGRKLDLFDVGGSMLVRETWRLYARAADAIIFVVDSADTARLEEAALTLKKLFYTDEQLKKPNPGLANTTLLILANKQDAPGALPSSKIERYFEPDSLPCRAAQVVPCDARSGENIQAGLMWLVNEI</sequence>
<feature type="binding site" evidence="4">
    <location>
        <position position="75"/>
    </location>
    <ligand>
        <name>GTP</name>
        <dbReference type="ChEBI" id="CHEBI:37565"/>
    </ligand>
</feature>
<comment type="similarity">
    <text evidence="1 6">Belongs to the small GTPase superfamily. Arf family.</text>
</comment>
<dbReference type="CDD" id="cd00878">
    <property type="entry name" value="Arf_Arl"/>
    <property type="match status" value="1"/>
</dbReference>
<dbReference type="AlphaFoldDB" id="A0A7S1TK32"/>
<dbReference type="SMART" id="SM00177">
    <property type="entry name" value="ARF"/>
    <property type="match status" value="1"/>
</dbReference>
<evidence type="ECO:0000313" key="7">
    <source>
        <dbReference type="EMBL" id="CAD9239112.1"/>
    </source>
</evidence>
<dbReference type="InterPro" id="IPR005225">
    <property type="entry name" value="Small_GTP-bd"/>
</dbReference>
<feature type="binding site" evidence="5">
    <location>
        <position position="53"/>
    </location>
    <ligand>
        <name>Mg(2+)</name>
        <dbReference type="ChEBI" id="CHEBI:18420"/>
    </ligand>
</feature>
<dbReference type="NCBIfam" id="TIGR00231">
    <property type="entry name" value="small_GTP"/>
    <property type="match status" value="1"/>
</dbReference>
<evidence type="ECO:0000256" key="3">
    <source>
        <dbReference type="ARBA" id="ARBA00023134"/>
    </source>
</evidence>
<dbReference type="GO" id="GO:0003924">
    <property type="term" value="F:GTPase activity"/>
    <property type="evidence" value="ECO:0007669"/>
    <property type="project" value="InterPro"/>
</dbReference>
<keyword evidence="5" id="KW-0460">Magnesium</keyword>
<dbReference type="InterPro" id="IPR024156">
    <property type="entry name" value="Small_GTPase_ARF"/>
</dbReference>
<dbReference type="SUPFAM" id="SSF52540">
    <property type="entry name" value="P-loop containing nucleoside triphosphate hydrolases"/>
    <property type="match status" value="1"/>
</dbReference>
<gene>
    <name evidence="7" type="ORF">EAUS1353_LOCUS847</name>
</gene>
<feature type="binding site" evidence="5">
    <location>
        <position position="36"/>
    </location>
    <ligand>
        <name>Mg(2+)</name>
        <dbReference type="ChEBI" id="CHEBI:18420"/>
    </ligand>
</feature>
<evidence type="ECO:0000256" key="4">
    <source>
        <dbReference type="PIRSR" id="PIRSR606689-1"/>
    </source>
</evidence>
<name>A0A7S1TK32_9RHOD</name>
<evidence type="ECO:0000256" key="2">
    <source>
        <dbReference type="ARBA" id="ARBA00022741"/>
    </source>
</evidence>
<dbReference type="EMBL" id="HBGI01001306">
    <property type="protein sequence ID" value="CAD9239112.1"/>
    <property type="molecule type" value="Transcribed_RNA"/>
</dbReference>
<dbReference type="Pfam" id="PF00025">
    <property type="entry name" value="Arf"/>
    <property type="match status" value="1"/>
</dbReference>
<dbReference type="Gene3D" id="3.40.50.300">
    <property type="entry name" value="P-loop containing nucleotide triphosphate hydrolases"/>
    <property type="match status" value="1"/>
</dbReference>
<dbReference type="InterPro" id="IPR006689">
    <property type="entry name" value="Small_GTPase_ARF/SAR"/>
</dbReference>